<evidence type="ECO:0000256" key="2">
    <source>
        <dbReference type="ARBA" id="ARBA00023002"/>
    </source>
</evidence>
<protein>
    <submittedName>
        <fullName evidence="5">Zinc-binding dehydrogenase</fullName>
    </submittedName>
</protein>
<organism evidence="5 6">
    <name type="scientific">Pseudonocardia ailaonensis</name>
    <dbReference type="NCBI Taxonomy" id="367279"/>
    <lineage>
        <taxon>Bacteria</taxon>
        <taxon>Bacillati</taxon>
        <taxon>Actinomycetota</taxon>
        <taxon>Actinomycetes</taxon>
        <taxon>Pseudonocardiales</taxon>
        <taxon>Pseudonocardiaceae</taxon>
        <taxon>Pseudonocardia</taxon>
    </lineage>
</organism>
<comment type="cofactor">
    <cofactor evidence="1">
        <name>Zn(2+)</name>
        <dbReference type="ChEBI" id="CHEBI:29105"/>
    </cofactor>
</comment>
<evidence type="ECO:0000313" key="6">
    <source>
        <dbReference type="Proteomes" id="UP001500449"/>
    </source>
</evidence>
<dbReference type="SUPFAM" id="SSF51735">
    <property type="entry name" value="NAD(P)-binding Rossmann-fold domains"/>
    <property type="match status" value="1"/>
</dbReference>
<dbReference type="InterPro" id="IPR011032">
    <property type="entry name" value="GroES-like_sf"/>
</dbReference>
<dbReference type="PANTHER" id="PTHR43401">
    <property type="entry name" value="L-THREONINE 3-DEHYDROGENASE"/>
    <property type="match status" value="1"/>
</dbReference>
<sequence>MKARAAVMVAPGKMEVRELEVPADPPSGGAIVRITANGLCGVDYELFHQLIPAKIEFPIIAGHEMVGEIVKLDPEAARAWGVAEGDRVAIEPNVYCGACRNCISGRGRFCRNLFRYSLEPVDSGHGLWGGMAEYMVLVKGTRVTKVPRHVSDRDAGLFNVFGNAFDMAGRVGQVGLGDRVLILGPGQRGLGCAAVAAEAGAAQIIVTGLDRDAHKLALAPEFGATDVIRVEQDETVERVMELTDGQGVDLVIDTVPGATDPILDGVAALRSEGTLVLSGVKGREITGLSPDVIFLKALTIKGAFATTPWATANSMRLLAGGRYPFDKLHSHAFGLDDVERAIGILGGDVDDPTPVVHITIEP</sequence>
<accession>A0ABN2NNR0</accession>
<dbReference type="Gene3D" id="3.40.50.720">
    <property type="entry name" value="NAD(P)-binding Rossmann-like Domain"/>
    <property type="match status" value="1"/>
</dbReference>
<comment type="caution">
    <text evidence="5">The sequence shown here is derived from an EMBL/GenBank/DDBJ whole genome shotgun (WGS) entry which is preliminary data.</text>
</comment>
<dbReference type="Pfam" id="PF08240">
    <property type="entry name" value="ADH_N"/>
    <property type="match status" value="1"/>
</dbReference>
<evidence type="ECO:0000313" key="5">
    <source>
        <dbReference type="EMBL" id="GAA1871998.1"/>
    </source>
</evidence>
<dbReference type="Pfam" id="PF00107">
    <property type="entry name" value="ADH_zinc_N"/>
    <property type="match status" value="1"/>
</dbReference>
<feature type="domain" description="Alcohol dehydrogenase-like C-terminal" evidence="3">
    <location>
        <begin position="189"/>
        <end position="315"/>
    </location>
</feature>
<dbReference type="RefSeq" id="WP_344424944.1">
    <property type="nucleotide sequence ID" value="NZ_BAAAQK010000025.1"/>
</dbReference>
<evidence type="ECO:0000256" key="1">
    <source>
        <dbReference type="ARBA" id="ARBA00001947"/>
    </source>
</evidence>
<dbReference type="EMBL" id="BAAAQK010000025">
    <property type="protein sequence ID" value="GAA1871998.1"/>
    <property type="molecule type" value="Genomic_DNA"/>
</dbReference>
<reference evidence="5 6" key="1">
    <citation type="journal article" date="2019" name="Int. J. Syst. Evol. Microbiol.">
        <title>The Global Catalogue of Microorganisms (GCM) 10K type strain sequencing project: providing services to taxonomists for standard genome sequencing and annotation.</title>
        <authorList>
            <consortium name="The Broad Institute Genomics Platform"/>
            <consortium name="The Broad Institute Genome Sequencing Center for Infectious Disease"/>
            <person name="Wu L."/>
            <person name="Ma J."/>
        </authorList>
    </citation>
    <scope>NUCLEOTIDE SEQUENCE [LARGE SCALE GENOMIC DNA]</scope>
    <source>
        <strain evidence="5 6">JCM 16009</strain>
    </source>
</reference>
<dbReference type="InterPro" id="IPR036291">
    <property type="entry name" value="NAD(P)-bd_dom_sf"/>
</dbReference>
<evidence type="ECO:0000259" key="3">
    <source>
        <dbReference type="Pfam" id="PF00107"/>
    </source>
</evidence>
<evidence type="ECO:0000259" key="4">
    <source>
        <dbReference type="Pfam" id="PF08240"/>
    </source>
</evidence>
<dbReference type="InterPro" id="IPR013154">
    <property type="entry name" value="ADH-like_N"/>
</dbReference>
<keyword evidence="2" id="KW-0560">Oxidoreductase</keyword>
<gene>
    <name evidence="5" type="ORF">GCM10009836_61120</name>
</gene>
<dbReference type="Proteomes" id="UP001500449">
    <property type="component" value="Unassembled WGS sequence"/>
</dbReference>
<feature type="domain" description="Alcohol dehydrogenase-like N-terminal" evidence="4">
    <location>
        <begin position="28"/>
        <end position="147"/>
    </location>
</feature>
<dbReference type="SUPFAM" id="SSF50129">
    <property type="entry name" value="GroES-like"/>
    <property type="match status" value="1"/>
</dbReference>
<dbReference type="InterPro" id="IPR050129">
    <property type="entry name" value="Zn_alcohol_dh"/>
</dbReference>
<proteinExistence type="predicted"/>
<dbReference type="Gene3D" id="3.90.180.10">
    <property type="entry name" value="Medium-chain alcohol dehydrogenases, catalytic domain"/>
    <property type="match status" value="1"/>
</dbReference>
<name>A0ABN2NNR0_9PSEU</name>
<dbReference type="InterPro" id="IPR013149">
    <property type="entry name" value="ADH-like_C"/>
</dbReference>
<dbReference type="PANTHER" id="PTHR43401:SF2">
    <property type="entry name" value="L-THREONINE 3-DEHYDROGENASE"/>
    <property type="match status" value="1"/>
</dbReference>
<keyword evidence="6" id="KW-1185">Reference proteome</keyword>